<dbReference type="NCBIfam" id="NF008410">
    <property type="entry name" value="PRK11233.1"/>
    <property type="match status" value="1"/>
</dbReference>
<dbReference type="InterPro" id="IPR000847">
    <property type="entry name" value="LysR_HTH_N"/>
</dbReference>
<evidence type="ECO:0000256" key="4">
    <source>
        <dbReference type="ARBA" id="ARBA00023159"/>
    </source>
</evidence>
<dbReference type="InterPro" id="IPR036390">
    <property type="entry name" value="WH_DNA-bd_sf"/>
</dbReference>
<keyword evidence="2" id="KW-0805">Transcription regulation</keyword>
<dbReference type="EMBL" id="CP008947">
    <property type="protein sequence ID" value="AII07886.1"/>
    <property type="molecule type" value="Genomic_DNA"/>
</dbReference>
<keyword evidence="3" id="KW-0238">DNA-binding</keyword>
<dbReference type="Pfam" id="PF03466">
    <property type="entry name" value="LysR_substrate"/>
    <property type="match status" value="1"/>
</dbReference>
<accession>A0A076EPQ2</accession>
<keyword evidence="4" id="KW-0010">Activator</keyword>
<dbReference type="PANTHER" id="PTHR30293">
    <property type="entry name" value="TRANSCRIPTIONAL REGULATORY PROTEIN NAC-RELATED"/>
    <property type="match status" value="1"/>
</dbReference>
<dbReference type="InterPro" id="IPR005119">
    <property type="entry name" value="LysR_subst-bd"/>
</dbReference>
<protein>
    <submittedName>
        <fullName evidence="7">LysR family transcriptional regulator</fullName>
    </submittedName>
</protein>
<comment type="similarity">
    <text evidence="1">Belongs to the LysR transcriptional regulatory family.</text>
</comment>
<dbReference type="PANTHER" id="PTHR30293:SF0">
    <property type="entry name" value="NITROGEN ASSIMILATION REGULATORY PROTEIN NAC"/>
    <property type="match status" value="1"/>
</dbReference>
<evidence type="ECO:0000256" key="1">
    <source>
        <dbReference type="ARBA" id="ARBA00009437"/>
    </source>
</evidence>
<dbReference type="GO" id="GO:0003677">
    <property type="term" value="F:DNA binding"/>
    <property type="evidence" value="ECO:0007669"/>
    <property type="project" value="UniProtKB-KW"/>
</dbReference>
<gene>
    <name evidence="7" type="ORF">EP51_25910</name>
</gene>
<dbReference type="FunFam" id="1.10.10.10:FF:000001">
    <property type="entry name" value="LysR family transcriptional regulator"/>
    <property type="match status" value="1"/>
</dbReference>
<dbReference type="SUPFAM" id="SSF53850">
    <property type="entry name" value="Periplasmic binding protein-like II"/>
    <property type="match status" value="1"/>
</dbReference>
<evidence type="ECO:0000256" key="5">
    <source>
        <dbReference type="ARBA" id="ARBA00023163"/>
    </source>
</evidence>
<dbReference type="eggNOG" id="COG0583">
    <property type="taxonomic scope" value="Bacteria"/>
</dbReference>
<dbReference type="InterPro" id="IPR036388">
    <property type="entry name" value="WH-like_DNA-bd_sf"/>
</dbReference>
<proteinExistence type="inferred from homology"/>
<sequence>MDTRRLFSFVRIVDAGSITRAADILHIAQPALSQQMTALETHFGQQLLIRSKQGVEPTDAGRALYRHAQVILRQVESAQAEVSVVGRELAGGVSVGLAPYSTVSSIALPLLTAVRSRYPSILLHINENFGGVLSEAMMTGRMDMALLYDAGPIKGVNFERLLTEELMVVAPAGTGLPGDTGTAVAIKDLVDLPLLLPGPMHTIRKVVEQAYEHAFEHARVVGEVESVTLMAQAVRNGLGATVLPYSVARRIMNVENLELRRIEPSIEVQVSLGTPANQPLSGPAEAVREVLRSVVANYIRTSSEAERGPQ</sequence>
<dbReference type="Pfam" id="PF00126">
    <property type="entry name" value="HTH_1"/>
    <property type="match status" value="1"/>
</dbReference>
<organism evidence="7 8">
    <name type="scientific">Rhodococcus opacus</name>
    <name type="common">Nocardia opaca</name>
    <dbReference type="NCBI Taxonomy" id="37919"/>
    <lineage>
        <taxon>Bacteria</taxon>
        <taxon>Bacillati</taxon>
        <taxon>Actinomycetota</taxon>
        <taxon>Actinomycetes</taxon>
        <taxon>Mycobacteriales</taxon>
        <taxon>Nocardiaceae</taxon>
        <taxon>Rhodococcus</taxon>
    </lineage>
</organism>
<dbReference type="PRINTS" id="PR00039">
    <property type="entry name" value="HTHLYSR"/>
</dbReference>
<evidence type="ECO:0000256" key="3">
    <source>
        <dbReference type="ARBA" id="ARBA00023125"/>
    </source>
</evidence>
<dbReference type="GO" id="GO:0003700">
    <property type="term" value="F:DNA-binding transcription factor activity"/>
    <property type="evidence" value="ECO:0007669"/>
    <property type="project" value="InterPro"/>
</dbReference>
<name>A0A076EPQ2_RHOOP</name>
<evidence type="ECO:0000313" key="8">
    <source>
        <dbReference type="Proteomes" id="UP000028488"/>
    </source>
</evidence>
<dbReference type="GO" id="GO:2000142">
    <property type="term" value="P:regulation of DNA-templated transcription initiation"/>
    <property type="evidence" value="ECO:0007669"/>
    <property type="project" value="TreeGrafter"/>
</dbReference>
<dbReference type="SUPFAM" id="SSF46785">
    <property type="entry name" value="Winged helix' DNA-binding domain"/>
    <property type="match status" value="1"/>
</dbReference>
<dbReference type="PROSITE" id="PS50931">
    <property type="entry name" value="HTH_LYSR"/>
    <property type="match status" value="1"/>
</dbReference>
<reference evidence="7 8" key="1">
    <citation type="submission" date="2014-07" db="EMBL/GenBank/DDBJ databases">
        <title>Genome Sequence of Rhodococcus opacus Strain R7, a Biodegrader of Mono- and Polycyclic Aromatic Hydrocarbons.</title>
        <authorList>
            <person name="Di Gennaro P."/>
            <person name="Zampolli J."/>
            <person name="Presti I."/>
            <person name="Cappelletti M."/>
            <person name="D'Ursi P."/>
            <person name="Orro A."/>
            <person name="Mezzelani A."/>
            <person name="Milanesi L."/>
        </authorList>
    </citation>
    <scope>NUCLEOTIDE SEQUENCE [LARGE SCALE GENOMIC DNA]</scope>
    <source>
        <strain evidence="7 8">R7</strain>
    </source>
</reference>
<dbReference type="Gene3D" id="3.40.190.290">
    <property type="match status" value="1"/>
</dbReference>
<feature type="domain" description="HTH lysR-type" evidence="6">
    <location>
        <begin position="1"/>
        <end position="58"/>
    </location>
</feature>
<dbReference type="Proteomes" id="UP000028488">
    <property type="component" value="Chromosome"/>
</dbReference>
<dbReference type="AlphaFoldDB" id="A0A076EPQ2"/>
<evidence type="ECO:0000256" key="2">
    <source>
        <dbReference type="ARBA" id="ARBA00023015"/>
    </source>
</evidence>
<evidence type="ECO:0000313" key="7">
    <source>
        <dbReference type="EMBL" id="AII07886.1"/>
    </source>
</evidence>
<keyword evidence="5" id="KW-0804">Transcription</keyword>
<dbReference type="Gene3D" id="1.10.10.10">
    <property type="entry name" value="Winged helix-like DNA-binding domain superfamily/Winged helix DNA-binding domain"/>
    <property type="match status" value="1"/>
</dbReference>
<evidence type="ECO:0000259" key="6">
    <source>
        <dbReference type="PROSITE" id="PS50931"/>
    </source>
</evidence>